<dbReference type="RefSeq" id="XP_059319315.1">
    <property type="nucleotide sequence ID" value="XM_059464079.1"/>
</dbReference>
<feature type="transmembrane region" description="Helical" evidence="1">
    <location>
        <begin position="131"/>
        <end position="153"/>
    </location>
</feature>
<reference evidence="2 3" key="1">
    <citation type="submission" date="2016-03" db="EMBL/GenBank/DDBJ databases">
        <title>Comparative genomics of Pseudogymnoascus destructans, the fungus causing white-nose syndrome of bats.</title>
        <authorList>
            <person name="Palmer J.M."/>
            <person name="Drees K.P."/>
            <person name="Foster J.T."/>
            <person name="Lindner D.L."/>
        </authorList>
    </citation>
    <scope>NUCLEOTIDE SEQUENCE [LARGE SCALE GENOMIC DNA]</scope>
    <source>
        <strain evidence="2 3">UAMH 10579</strain>
    </source>
</reference>
<dbReference type="PANTHER" id="PTHR35184:SF1">
    <property type="entry name" value="INTEGRAL MEMBRANE PROTEIN"/>
    <property type="match status" value="1"/>
</dbReference>
<dbReference type="STRING" id="342668.A0A1B8G9D5"/>
<feature type="transmembrane region" description="Helical" evidence="1">
    <location>
        <begin position="206"/>
        <end position="223"/>
    </location>
</feature>
<organism evidence="2 3">
    <name type="scientific">Pseudogymnoascus verrucosus</name>
    <dbReference type="NCBI Taxonomy" id="342668"/>
    <lineage>
        <taxon>Eukaryota</taxon>
        <taxon>Fungi</taxon>
        <taxon>Dikarya</taxon>
        <taxon>Ascomycota</taxon>
        <taxon>Pezizomycotina</taxon>
        <taxon>Leotiomycetes</taxon>
        <taxon>Thelebolales</taxon>
        <taxon>Thelebolaceae</taxon>
        <taxon>Pseudogymnoascus</taxon>
    </lineage>
</organism>
<keyword evidence="1" id="KW-0472">Membrane</keyword>
<keyword evidence="3" id="KW-1185">Reference proteome</keyword>
<name>A0A1B8G9D5_9PEZI</name>
<gene>
    <name evidence="2" type="ORF">VE01_09568</name>
</gene>
<reference evidence="3" key="2">
    <citation type="journal article" date="2018" name="Nat. Commun.">
        <title>Extreme sensitivity to ultraviolet light in the fungal pathogen causing white-nose syndrome of bats.</title>
        <authorList>
            <person name="Palmer J.M."/>
            <person name="Drees K.P."/>
            <person name="Foster J.T."/>
            <person name="Lindner D.L."/>
        </authorList>
    </citation>
    <scope>NUCLEOTIDE SEQUENCE [LARGE SCALE GENOMIC DNA]</scope>
    <source>
        <strain evidence="3">UAMH 10579</strain>
    </source>
</reference>
<evidence type="ECO:0000313" key="2">
    <source>
        <dbReference type="EMBL" id="OBT92435.2"/>
    </source>
</evidence>
<feature type="transmembrane region" description="Helical" evidence="1">
    <location>
        <begin position="90"/>
        <end position="110"/>
    </location>
</feature>
<feature type="transmembrane region" description="Helical" evidence="1">
    <location>
        <begin position="173"/>
        <end position="194"/>
    </location>
</feature>
<dbReference type="GeneID" id="28842954"/>
<evidence type="ECO:0000256" key="1">
    <source>
        <dbReference type="SAM" id="Phobius"/>
    </source>
</evidence>
<keyword evidence="1" id="KW-0812">Transmembrane</keyword>
<accession>A0A1B8G9D5</accession>
<dbReference type="AlphaFoldDB" id="A0A1B8G9D5"/>
<protein>
    <recommendedName>
        <fullName evidence="4">Integral membrane protein</fullName>
    </recommendedName>
</protein>
<keyword evidence="1" id="KW-1133">Transmembrane helix</keyword>
<feature type="transmembrane region" description="Helical" evidence="1">
    <location>
        <begin position="25"/>
        <end position="46"/>
    </location>
</feature>
<dbReference type="Proteomes" id="UP000091956">
    <property type="component" value="Unassembled WGS sequence"/>
</dbReference>
<evidence type="ECO:0000313" key="3">
    <source>
        <dbReference type="Proteomes" id="UP000091956"/>
    </source>
</evidence>
<evidence type="ECO:0008006" key="4">
    <source>
        <dbReference type="Google" id="ProtNLM"/>
    </source>
</evidence>
<feature type="transmembrane region" description="Helical" evidence="1">
    <location>
        <begin position="58"/>
        <end position="78"/>
    </location>
</feature>
<proteinExistence type="predicted"/>
<dbReference type="PANTHER" id="PTHR35184">
    <property type="entry name" value="YALI0C10208P"/>
    <property type="match status" value="1"/>
</dbReference>
<dbReference type="EMBL" id="KV460267">
    <property type="protein sequence ID" value="OBT92435.2"/>
    <property type="molecule type" value="Genomic_DNA"/>
</dbReference>
<sequence>MSTSSAPMGVPPAIFGGIPSRQVDIPISAVIIACYLAIGATHMTIFQKNRRAGRKFTPSALCFGFSMSRVATFTMRIVWATRPSNPDVTIAANALVAAGVILLWCINRVFATRLLGEYHPRLYSKPVFEFALRRLPYVIIICCVPMVLVAMVLQFKTTNPHIRVVTGILLKVVISFFVAFTFSPFLVLAITMLLPAEVEGTGKTSTKVAVIVVATTLLCWELGMRTATMLQHLPANAAPWYVFAMGVELADFVQVL</sequence>